<gene>
    <name evidence="1" type="ORF">UFOVP923_44</name>
</gene>
<name>A0A6J5PXB2_9CAUD</name>
<protein>
    <submittedName>
        <fullName evidence="1">Uncharacterized protein</fullName>
    </submittedName>
</protein>
<reference evidence="1" key="1">
    <citation type="submission" date="2020-05" db="EMBL/GenBank/DDBJ databases">
        <authorList>
            <person name="Chiriac C."/>
            <person name="Salcher M."/>
            <person name="Ghai R."/>
            <person name="Kavagutti S V."/>
        </authorList>
    </citation>
    <scope>NUCLEOTIDE SEQUENCE</scope>
</reference>
<evidence type="ECO:0000313" key="1">
    <source>
        <dbReference type="EMBL" id="CAB4172024.1"/>
    </source>
</evidence>
<accession>A0A6J5PXB2</accession>
<organism evidence="1">
    <name type="scientific">uncultured Caudovirales phage</name>
    <dbReference type="NCBI Taxonomy" id="2100421"/>
    <lineage>
        <taxon>Viruses</taxon>
        <taxon>Duplodnaviria</taxon>
        <taxon>Heunggongvirae</taxon>
        <taxon>Uroviricota</taxon>
        <taxon>Caudoviricetes</taxon>
        <taxon>Peduoviridae</taxon>
        <taxon>Maltschvirus</taxon>
        <taxon>Maltschvirus maltsch</taxon>
    </lineage>
</organism>
<proteinExistence type="predicted"/>
<sequence length="64" mass="6650">MKITNTQKQALASYGRSVLATVLSAVLVGAKSWSDIVAAFIAAAVPPVLRYLNPNDTAFGVGSK</sequence>
<dbReference type="EMBL" id="LR796877">
    <property type="protein sequence ID" value="CAB4172024.1"/>
    <property type="molecule type" value="Genomic_DNA"/>
</dbReference>